<keyword evidence="3" id="KW-1185">Reference proteome</keyword>
<reference evidence="2 3" key="1">
    <citation type="journal article" date="2019" name="Genome Biol. Evol.">
        <title>Insights into the evolution of the New World diploid cottons (Gossypium, subgenus Houzingenia) based on genome sequencing.</title>
        <authorList>
            <person name="Grover C.E."/>
            <person name="Arick M.A. 2nd"/>
            <person name="Thrash A."/>
            <person name="Conover J.L."/>
            <person name="Sanders W.S."/>
            <person name="Peterson D.G."/>
            <person name="Frelichowski J.E."/>
            <person name="Scheffler J.A."/>
            <person name="Scheffler B.E."/>
            <person name="Wendel J.F."/>
        </authorList>
    </citation>
    <scope>NUCLEOTIDE SEQUENCE [LARGE SCALE GENOMIC DNA]</scope>
    <source>
        <strain evidence="2">57</strain>
        <tissue evidence="2">Leaf</tissue>
    </source>
</reference>
<comment type="caution">
    <text evidence="2">The sequence shown here is derived from an EMBL/GenBank/DDBJ whole genome shotgun (WGS) entry which is preliminary data.</text>
</comment>
<evidence type="ECO:0000256" key="1">
    <source>
        <dbReference type="SAM" id="MobiDB-lite"/>
    </source>
</evidence>
<proteinExistence type="predicted"/>
<protein>
    <submittedName>
        <fullName evidence="2">Uncharacterized protein</fullName>
    </submittedName>
</protein>
<name>A0A7J8UIP2_9ROSI</name>
<gene>
    <name evidence="2" type="ORF">Goklo_017793</name>
</gene>
<evidence type="ECO:0000313" key="2">
    <source>
        <dbReference type="EMBL" id="MBA0650368.1"/>
    </source>
</evidence>
<dbReference type="Proteomes" id="UP000593573">
    <property type="component" value="Unassembled WGS sequence"/>
</dbReference>
<feature type="region of interest" description="Disordered" evidence="1">
    <location>
        <begin position="1"/>
        <end position="23"/>
    </location>
</feature>
<organism evidence="2 3">
    <name type="scientific">Gossypium klotzschianum</name>
    <dbReference type="NCBI Taxonomy" id="34286"/>
    <lineage>
        <taxon>Eukaryota</taxon>
        <taxon>Viridiplantae</taxon>
        <taxon>Streptophyta</taxon>
        <taxon>Embryophyta</taxon>
        <taxon>Tracheophyta</taxon>
        <taxon>Spermatophyta</taxon>
        <taxon>Magnoliopsida</taxon>
        <taxon>eudicotyledons</taxon>
        <taxon>Gunneridae</taxon>
        <taxon>Pentapetalae</taxon>
        <taxon>rosids</taxon>
        <taxon>malvids</taxon>
        <taxon>Malvales</taxon>
        <taxon>Malvaceae</taxon>
        <taxon>Malvoideae</taxon>
        <taxon>Gossypium</taxon>
    </lineage>
</organism>
<accession>A0A7J8UIP2</accession>
<evidence type="ECO:0000313" key="3">
    <source>
        <dbReference type="Proteomes" id="UP000593573"/>
    </source>
</evidence>
<sequence>MATMMSTGEENGAETHITNHRIGENRLVGKGQSDLKKTTEGIDPECDDDFEFCEGDIRKSTINGIPLIEFSERVHQFLIQDMSIIVVLKLLGRNIGPSEAFVQEKGAMGDWGNDMKSFYTWVGCVVQSKKQNSSTKKPTIVAEMANGKDAYEPWIVVERRSWRISRKSRYNKENSGRIIRGSKFSVLTSLDKDEEIIADGSEKSKGVRSKEKEIVANSSLGA</sequence>
<dbReference type="AlphaFoldDB" id="A0A7J8UIP2"/>
<dbReference type="EMBL" id="JABFAB010000006">
    <property type="protein sequence ID" value="MBA0650368.1"/>
    <property type="molecule type" value="Genomic_DNA"/>
</dbReference>